<evidence type="ECO:0000313" key="11">
    <source>
        <dbReference type="EnsemblFungi" id="EJT70943"/>
    </source>
</evidence>
<dbReference type="GeneID" id="20352424"/>
<keyword evidence="1" id="KW-0479">Metal-binding</keyword>
<dbReference type="GO" id="GO:0008270">
    <property type="term" value="F:zinc ion binding"/>
    <property type="evidence" value="ECO:0007669"/>
    <property type="project" value="UniProtKB-KW"/>
</dbReference>
<dbReference type="GO" id="GO:0000785">
    <property type="term" value="C:chromatin"/>
    <property type="evidence" value="ECO:0007669"/>
    <property type="project" value="TreeGrafter"/>
</dbReference>
<dbReference type="Gene3D" id="3.30.160.60">
    <property type="entry name" value="Classic Zinc Finger"/>
    <property type="match status" value="3"/>
</dbReference>
<gene>
    <name evidence="11" type="primary">20352424</name>
    <name evidence="10" type="ORF">GGTG_11966</name>
</gene>
<dbReference type="PROSITE" id="PS00028">
    <property type="entry name" value="ZINC_FINGER_C2H2_1"/>
    <property type="match status" value="2"/>
</dbReference>
<dbReference type="PROSITE" id="PS50157">
    <property type="entry name" value="ZINC_FINGER_C2H2_2"/>
    <property type="match status" value="2"/>
</dbReference>
<name>J3PEN5_GAET3</name>
<evidence type="ECO:0000256" key="2">
    <source>
        <dbReference type="ARBA" id="ARBA00022737"/>
    </source>
</evidence>
<dbReference type="SUPFAM" id="SSF57667">
    <property type="entry name" value="beta-beta-alpha zinc fingers"/>
    <property type="match status" value="1"/>
</dbReference>
<feature type="region of interest" description="Disordered" evidence="8">
    <location>
        <begin position="385"/>
        <end position="444"/>
    </location>
</feature>
<dbReference type="GO" id="GO:0005667">
    <property type="term" value="C:transcription regulator complex"/>
    <property type="evidence" value="ECO:0007669"/>
    <property type="project" value="TreeGrafter"/>
</dbReference>
<feature type="coiled-coil region" evidence="7">
    <location>
        <begin position="470"/>
        <end position="512"/>
    </location>
</feature>
<feature type="compositionally biased region" description="Low complexity" evidence="8">
    <location>
        <begin position="408"/>
        <end position="425"/>
    </location>
</feature>
<reference evidence="12" key="1">
    <citation type="submission" date="2010-07" db="EMBL/GenBank/DDBJ databases">
        <title>The genome sequence of Gaeumannomyces graminis var. tritici strain R3-111a-1.</title>
        <authorList>
            <consortium name="The Broad Institute Genome Sequencing Platform"/>
            <person name="Ma L.-J."/>
            <person name="Dead R."/>
            <person name="Young S."/>
            <person name="Zeng Q."/>
            <person name="Koehrsen M."/>
            <person name="Alvarado L."/>
            <person name="Berlin A."/>
            <person name="Chapman S.B."/>
            <person name="Chen Z."/>
            <person name="Freedman E."/>
            <person name="Gellesch M."/>
            <person name="Goldberg J."/>
            <person name="Griggs A."/>
            <person name="Gujja S."/>
            <person name="Heilman E.R."/>
            <person name="Heiman D."/>
            <person name="Hepburn T."/>
            <person name="Howarth C."/>
            <person name="Jen D."/>
            <person name="Larson L."/>
            <person name="Mehta T."/>
            <person name="Neiman D."/>
            <person name="Pearson M."/>
            <person name="Roberts A."/>
            <person name="Saif S."/>
            <person name="Shea T."/>
            <person name="Shenoy N."/>
            <person name="Sisk P."/>
            <person name="Stolte C."/>
            <person name="Sykes S."/>
            <person name="Walk T."/>
            <person name="White J."/>
            <person name="Yandava C."/>
            <person name="Haas B."/>
            <person name="Nusbaum C."/>
            <person name="Birren B."/>
        </authorList>
    </citation>
    <scope>NUCLEOTIDE SEQUENCE [LARGE SCALE GENOMIC DNA]</scope>
    <source>
        <strain evidence="12">R3-111a-1</strain>
    </source>
</reference>
<sequence length="743" mass="80336">MEAAQASGNASSSSPGPTAAGSKRLSVDDFGPAATRQTSRQHQPSLSKEFGTPGSDFSPPGARVPGGYGFQNQMMAPAAAAAAAAGPNGQFHQGAFVQQPGLMHQSTMGTVGTMDTMGTGVTVVPGTTPPDTPLQGSAHHRRQSSSKSSIVKAFQSATSVFRRTSTRSMPGHHSPQPPQPPQDATFMPPQQMPYYISPIDNMPPATGAAASYYSGAPMSPATSAWSTPPPMNNNMYIPSAPHPGGQPHASVEYHAPGIGPQDMGQQFQQFAMFPQQQQLVPPSQGISPMSPASQTTSPLIKDEMMSEDEDGTAPFASAQAAMPGRSLGASPSSGHSRTPSQGLTFPRSEKARVGMSPSSAGPGTVNPLDIMAPTNDSERYWQVQNELVKPEQTSPPPPPQSYENFAGQQEQPPQQQQQRQQQLPPVVLESADGFTLAPNAQGGNAADEIDTALFDSFCDLDANAKEEWTLAAYQDEQQKQKRREQLAQQQQLQQELAQQQLLQQQLLQAQQLQQFQQQAQQLLQTQGQAQQPAYYGHGQMQFGFQQGNSQLGNLPPGYPPQTPMFIKADPDPNYVAQSFTPFNISDNSTPHQPASYSSGPSNMNTPNTQLTEPASSYAPSTPSNGGLSPPQGSDASPQKTYPCPKCDKVFTQQHKLNHHDRYHTRKYVCTYEGCDGSFGTTTHLRRHINDRHKKERKFHCTVEGCQWSRSGGLSFPRKDNWKRHMVKKHPGQPHDEPIEASVP</sequence>
<protein>
    <recommendedName>
        <fullName evidence="5">C2H2 type master regulator of conidiophore development brlA</fullName>
    </recommendedName>
</protein>
<feature type="region of interest" description="Disordered" evidence="8">
    <location>
        <begin position="123"/>
        <end position="190"/>
    </location>
</feature>
<evidence type="ECO:0000256" key="4">
    <source>
        <dbReference type="ARBA" id="ARBA00022833"/>
    </source>
</evidence>
<proteinExistence type="predicted"/>
<dbReference type="PANTHER" id="PTHR14003:SF19">
    <property type="entry name" value="YY2 TRANSCRIPTION FACTOR"/>
    <property type="match status" value="1"/>
</dbReference>
<evidence type="ECO:0000259" key="9">
    <source>
        <dbReference type="PROSITE" id="PS50157"/>
    </source>
</evidence>
<dbReference type="STRING" id="644352.J3PEN5"/>
<reference evidence="10" key="3">
    <citation type="submission" date="2010-09" db="EMBL/GenBank/DDBJ databases">
        <title>Annotation of Gaeumannomyces graminis var. tritici R3-111a-1.</title>
        <authorList>
            <consortium name="The Broad Institute Genome Sequencing Platform"/>
            <person name="Ma L.-J."/>
            <person name="Dead R."/>
            <person name="Young S.K."/>
            <person name="Zeng Q."/>
            <person name="Gargeya S."/>
            <person name="Fitzgerald M."/>
            <person name="Haas B."/>
            <person name="Abouelleil A."/>
            <person name="Alvarado L."/>
            <person name="Arachchi H.M."/>
            <person name="Berlin A."/>
            <person name="Brown A."/>
            <person name="Chapman S.B."/>
            <person name="Chen Z."/>
            <person name="Dunbar C."/>
            <person name="Freedman E."/>
            <person name="Gearin G."/>
            <person name="Gellesch M."/>
            <person name="Goldberg J."/>
            <person name="Griggs A."/>
            <person name="Gujja S."/>
            <person name="Heiman D."/>
            <person name="Howarth C."/>
            <person name="Larson L."/>
            <person name="Lui A."/>
            <person name="MacDonald P.J.P."/>
            <person name="Mehta T."/>
            <person name="Montmayeur A."/>
            <person name="Murphy C."/>
            <person name="Neiman D."/>
            <person name="Pearson M."/>
            <person name="Priest M."/>
            <person name="Roberts A."/>
            <person name="Saif S."/>
            <person name="Shea T."/>
            <person name="Shenoy N."/>
            <person name="Sisk P."/>
            <person name="Stolte C."/>
            <person name="Sykes S."/>
            <person name="Yandava C."/>
            <person name="Wortman J."/>
            <person name="Nusbaum C."/>
            <person name="Birren B."/>
        </authorList>
    </citation>
    <scope>NUCLEOTIDE SEQUENCE</scope>
    <source>
        <strain evidence="10">R3-111a-1</strain>
    </source>
</reference>
<feature type="region of interest" description="Disordered" evidence="8">
    <location>
        <begin position="569"/>
        <end position="640"/>
    </location>
</feature>
<keyword evidence="3 6" id="KW-0863">Zinc-finger</keyword>
<dbReference type="HOGENOM" id="CLU_373864_0_0_1"/>
<dbReference type="Pfam" id="PF00096">
    <property type="entry name" value="zf-C2H2"/>
    <property type="match status" value="1"/>
</dbReference>
<keyword evidence="2" id="KW-0677">Repeat</keyword>
<reference evidence="11" key="5">
    <citation type="submission" date="2018-04" db="UniProtKB">
        <authorList>
            <consortium name="EnsemblFungi"/>
        </authorList>
    </citation>
    <scope>IDENTIFICATION</scope>
    <source>
        <strain evidence="11">R3-111a-1</strain>
    </source>
</reference>
<reference evidence="11" key="4">
    <citation type="journal article" date="2015" name="G3 (Bethesda)">
        <title>Genome sequences of three phytopathogenic species of the Magnaporthaceae family of fungi.</title>
        <authorList>
            <person name="Okagaki L.H."/>
            <person name="Nunes C.C."/>
            <person name="Sailsbery J."/>
            <person name="Clay B."/>
            <person name="Brown D."/>
            <person name="John T."/>
            <person name="Oh Y."/>
            <person name="Young N."/>
            <person name="Fitzgerald M."/>
            <person name="Haas B.J."/>
            <person name="Zeng Q."/>
            <person name="Young S."/>
            <person name="Adiconis X."/>
            <person name="Fan L."/>
            <person name="Levin J.Z."/>
            <person name="Mitchell T.K."/>
            <person name="Okubara P.A."/>
            <person name="Farman M.L."/>
            <person name="Kohn L.M."/>
            <person name="Birren B."/>
            <person name="Ma L.-J."/>
            <person name="Dean R.A."/>
        </authorList>
    </citation>
    <scope>NUCLEOTIDE SEQUENCE</scope>
    <source>
        <strain evidence="11">R3-111a-1</strain>
    </source>
</reference>
<feature type="compositionally biased region" description="Polar residues" evidence="8">
    <location>
        <begin position="145"/>
        <end position="168"/>
    </location>
</feature>
<dbReference type="AlphaFoldDB" id="J3PEN5"/>
<feature type="region of interest" description="Disordered" evidence="8">
    <location>
        <begin position="319"/>
        <end position="372"/>
    </location>
</feature>
<evidence type="ECO:0000256" key="7">
    <source>
        <dbReference type="SAM" id="Coils"/>
    </source>
</evidence>
<feature type="compositionally biased region" description="Polar residues" evidence="8">
    <location>
        <begin position="575"/>
        <end position="639"/>
    </location>
</feature>
<evidence type="ECO:0000256" key="3">
    <source>
        <dbReference type="ARBA" id="ARBA00022771"/>
    </source>
</evidence>
<dbReference type="InterPro" id="IPR036236">
    <property type="entry name" value="Znf_C2H2_sf"/>
</dbReference>
<dbReference type="SMART" id="SM00355">
    <property type="entry name" value="ZnF_C2H2"/>
    <property type="match status" value="3"/>
</dbReference>
<feature type="domain" description="C2H2-type" evidence="9">
    <location>
        <begin position="641"/>
        <end position="668"/>
    </location>
</feature>
<feature type="compositionally biased region" description="Low complexity" evidence="8">
    <location>
        <begin position="1"/>
        <end position="22"/>
    </location>
</feature>
<dbReference type="VEuPathDB" id="FungiDB:GGTG_11966"/>
<dbReference type="eggNOG" id="KOG1721">
    <property type="taxonomic scope" value="Eukaryota"/>
</dbReference>
<evidence type="ECO:0000256" key="5">
    <source>
        <dbReference type="ARBA" id="ARBA00044085"/>
    </source>
</evidence>
<evidence type="ECO:0000313" key="10">
    <source>
        <dbReference type="EMBL" id="EJT70943.1"/>
    </source>
</evidence>
<reference evidence="10" key="2">
    <citation type="submission" date="2010-07" db="EMBL/GenBank/DDBJ databases">
        <authorList>
            <consortium name="The Broad Institute Genome Sequencing Platform"/>
            <consortium name="Broad Institute Genome Sequencing Center for Infectious Disease"/>
            <person name="Ma L.-J."/>
            <person name="Dead R."/>
            <person name="Young S."/>
            <person name="Zeng Q."/>
            <person name="Koehrsen M."/>
            <person name="Alvarado L."/>
            <person name="Berlin A."/>
            <person name="Chapman S.B."/>
            <person name="Chen Z."/>
            <person name="Freedman E."/>
            <person name="Gellesch M."/>
            <person name="Goldberg J."/>
            <person name="Griggs A."/>
            <person name="Gujja S."/>
            <person name="Heilman E.R."/>
            <person name="Heiman D."/>
            <person name="Hepburn T."/>
            <person name="Howarth C."/>
            <person name="Jen D."/>
            <person name="Larson L."/>
            <person name="Mehta T."/>
            <person name="Neiman D."/>
            <person name="Pearson M."/>
            <person name="Roberts A."/>
            <person name="Saif S."/>
            <person name="Shea T."/>
            <person name="Shenoy N."/>
            <person name="Sisk P."/>
            <person name="Stolte C."/>
            <person name="Sykes S."/>
            <person name="Walk T."/>
            <person name="White J."/>
            <person name="Yandava C."/>
            <person name="Haas B."/>
            <person name="Nusbaum C."/>
            <person name="Birren B."/>
        </authorList>
    </citation>
    <scope>NUCLEOTIDE SEQUENCE</scope>
    <source>
        <strain evidence="10">R3-111a-1</strain>
    </source>
</reference>
<feature type="compositionally biased region" description="Polar residues" evidence="8">
    <location>
        <begin position="329"/>
        <end position="343"/>
    </location>
</feature>
<dbReference type="GO" id="GO:0000978">
    <property type="term" value="F:RNA polymerase II cis-regulatory region sequence-specific DNA binding"/>
    <property type="evidence" value="ECO:0007669"/>
    <property type="project" value="TreeGrafter"/>
</dbReference>
<dbReference type="GO" id="GO:0000981">
    <property type="term" value="F:DNA-binding transcription factor activity, RNA polymerase II-specific"/>
    <property type="evidence" value="ECO:0007669"/>
    <property type="project" value="TreeGrafter"/>
</dbReference>
<dbReference type="EnsemblFungi" id="EJT70943">
    <property type="protein sequence ID" value="EJT70943"/>
    <property type="gene ID" value="GGTG_11966"/>
</dbReference>
<keyword evidence="12" id="KW-1185">Reference proteome</keyword>
<evidence type="ECO:0000256" key="6">
    <source>
        <dbReference type="PROSITE-ProRule" id="PRU00042"/>
    </source>
</evidence>
<dbReference type="InterPro" id="IPR013087">
    <property type="entry name" value="Znf_C2H2_type"/>
</dbReference>
<feature type="domain" description="C2H2-type" evidence="9">
    <location>
        <begin position="667"/>
        <end position="697"/>
    </location>
</feature>
<evidence type="ECO:0000313" key="12">
    <source>
        <dbReference type="Proteomes" id="UP000006039"/>
    </source>
</evidence>
<dbReference type="Proteomes" id="UP000006039">
    <property type="component" value="Unassembled WGS sequence"/>
</dbReference>
<dbReference type="EMBL" id="GL385401">
    <property type="protein sequence ID" value="EJT70943.1"/>
    <property type="molecule type" value="Genomic_DNA"/>
</dbReference>
<keyword evidence="7" id="KW-0175">Coiled coil</keyword>
<evidence type="ECO:0000256" key="1">
    <source>
        <dbReference type="ARBA" id="ARBA00022723"/>
    </source>
</evidence>
<evidence type="ECO:0000256" key="8">
    <source>
        <dbReference type="SAM" id="MobiDB-lite"/>
    </source>
</evidence>
<dbReference type="PANTHER" id="PTHR14003">
    <property type="entry name" value="TRANSCRIPTIONAL REPRESSOR PROTEIN YY"/>
    <property type="match status" value="1"/>
</dbReference>
<keyword evidence="4" id="KW-0862">Zinc</keyword>
<feature type="compositionally biased region" description="Polar residues" evidence="8">
    <location>
        <begin position="35"/>
        <end position="46"/>
    </location>
</feature>
<feature type="compositionally biased region" description="Polar residues" evidence="8">
    <location>
        <begin position="279"/>
        <end position="297"/>
    </location>
</feature>
<feature type="region of interest" description="Disordered" evidence="8">
    <location>
        <begin position="1"/>
        <end position="69"/>
    </location>
</feature>
<organism evidence="10">
    <name type="scientific">Gaeumannomyces tritici (strain R3-111a-1)</name>
    <name type="common">Wheat and barley take-all root rot fungus</name>
    <name type="synonym">Gaeumannomyces graminis var. tritici</name>
    <dbReference type="NCBI Taxonomy" id="644352"/>
    <lineage>
        <taxon>Eukaryota</taxon>
        <taxon>Fungi</taxon>
        <taxon>Dikarya</taxon>
        <taxon>Ascomycota</taxon>
        <taxon>Pezizomycotina</taxon>
        <taxon>Sordariomycetes</taxon>
        <taxon>Sordariomycetidae</taxon>
        <taxon>Magnaporthales</taxon>
        <taxon>Magnaporthaceae</taxon>
        <taxon>Gaeumannomyces</taxon>
    </lineage>
</organism>
<dbReference type="RefSeq" id="XP_009228121.1">
    <property type="nucleotide sequence ID" value="XM_009229857.1"/>
</dbReference>
<feature type="region of interest" description="Disordered" evidence="8">
    <location>
        <begin position="278"/>
        <end position="297"/>
    </location>
</feature>
<dbReference type="OrthoDB" id="6365676at2759"/>
<accession>J3PEN5</accession>